<dbReference type="SUPFAM" id="SSF51430">
    <property type="entry name" value="NAD(P)-linked oxidoreductase"/>
    <property type="match status" value="1"/>
</dbReference>
<comment type="caution">
    <text evidence="2">The sequence shown here is derived from an EMBL/GenBank/DDBJ whole genome shotgun (WGS) entry which is preliminary data.</text>
</comment>
<dbReference type="PANTHER" id="PTHR43312:SF1">
    <property type="entry name" value="NADP-DEPENDENT OXIDOREDUCTASE DOMAIN-CONTAINING PROTEIN"/>
    <property type="match status" value="1"/>
</dbReference>
<proteinExistence type="predicted"/>
<feature type="domain" description="NADP-dependent oxidoreductase" evidence="1">
    <location>
        <begin position="14"/>
        <end position="157"/>
    </location>
</feature>
<dbReference type="Pfam" id="PF00248">
    <property type="entry name" value="Aldo_ket_red"/>
    <property type="match status" value="1"/>
</dbReference>
<name>A0A561UEN5_9ACTN</name>
<evidence type="ECO:0000259" key="1">
    <source>
        <dbReference type="Pfam" id="PF00248"/>
    </source>
</evidence>
<keyword evidence="3" id="KW-1185">Reference proteome</keyword>
<dbReference type="OrthoDB" id="3848369at2"/>
<dbReference type="PANTHER" id="PTHR43312">
    <property type="entry name" value="D-THREO-ALDOSE 1-DEHYDROGENASE"/>
    <property type="match status" value="1"/>
</dbReference>
<dbReference type="Gene3D" id="3.20.20.100">
    <property type="entry name" value="NADP-dependent oxidoreductase domain"/>
    <property type="match status" value="1"/>
</dbReference>
<evidence type="ECO:0000313" key="3">
    <source>
        <dbReference type="Proteomes" id="UP000317940"/>
    </source>
</evidence>
<evidence type="ECO:0000313" key="2">
    <source>
        <dbReference type="EMBL" id="TWF97811.1"/>
    </source>
</evidence>
<dbReference type="Proteomes" id="UP000317940">
    <property type="component" value="Unassembled WGS sequence"/>
</dbReference>
<reference evidence="2 3" key="1">
    <citation type="submission" date="2019-06" db="EMBL/GenBank/DDBJ databases">
        <title>Sequencing the genomes of 1000 actinobacteria strains.</title>
        <authorList>
            <person name="Klenk H.-P."/>
        </authorList>
    </citation>
    <scope>NUCLEOTIDE SEQUENCE [LARGE SCALE GENOMIC DNA]</scope>
    <source>
        <strain evidence="2 3">DSM 44826</strain>
    </source>
</reference>
<gene>
    <name evidence="2" type="ORF">FHX73_111611</name>
</gene>
<protein>
    <submittedName>
        <fullName evidence="2">Aryl-alcohol dehydrogenase-like predicted oxidoreductase</fullName>
    </submittedName>
</protein>
<organism evidence="2 3">
    <name type="scientific">Kitasatospora viridis</name>
    <dbReference type="NCBI Taxonomy" id="281105"/>
    <lineage>
        <taxon>Bacteria</taxon>
        <taxon>Bacillati</taxon>
        <taxon>Actinomycetota</taxon>
        <taxon>Actinomycetes</taxon>
        <taxon>Kitasatosporales</taxon>
        <taxon>Streptomycetaceae</taxon>
        <taxon>Kitasatospora</taxon>
    </lineage>
</organism>
<dbReference type="InterPro" id="IPR053135">
    <property type="entry name" value="AKR2_Oxidoreductase"/>
</dbReference>
<accession>A0A561UEN5</accession>
<sequence>MTAVLGLGTYRVRAVQEAARTALASGARWVDTAPNYAHGLAHHELAPVLGEYPHAQVTTKTGFHTRAQGQAAVVAGVLTAEHAAVGHSLEPAFIRWQTERSLHALGREADLVFVHNPEHVHHHDGRDECHAQLRSAFAELESLVQERRIRGYGVATWSGFTSGAFTVPDLLRLATEAAGSERHHFRGLQLPVSLVMAAPIDQALDGGGPLIQARDAGIATFGSAPLHGGELPGLMTPELVELIRPGLSVPAAALLVAGSCPGLDVVLVSASGQQHWDDAAKVLAEPLAVDRLRKVINALAAG</sequence>
<dbReference type="AlphaFoldDB" id="A0A561UEN5"/>
<dbReference type="EMBL" id="VIWT01000001">
    <property type="protein sequence ID" value="TWF97811.1"/>
    <property type="molecule type" value="Genomic_DNA"/>
</dbReference>
<dbReference type="InterPro" id="IPR023210">
    <property type="entry name" value="NADP_OxRdtase_dom"/>
</dbReference>
<dbReference type="InterPro" id="IPR036812">
    <property type="entry name" value="NAD(P)_OxRdtase_dom_sf"/>
</dbReference>